<gene>
    <name evidence="1" type="ORF">GCM10011492_34350</name>
</gene>
<dbReference type="GO" id="GO:0005975">
    <property type="term" value="P:carbohydrate metabolic process"/>
    <property type="evidence" value="ECO:0007669"/>
    <property type="project" value="UniProtKB-ARBA"/>
</dbReference>
<sequence length="489" mass="49184">MAADGTITASTNTADLQTLHFSPGTNYSSDCTQPSPALGCSTNPFVVTADLVVAAGTPGGSTGTLTVAGTGSQGLTADTSPAVGYVKVADSNHAPTAPGAPTLDASSTTPNNTGAFTIAWAAATDPDVGDVVTYALQKRDADDTNWTDVATGLTANSYSFTGEAEGSWRYQVQATDNHGATSAFAIDGTPVVVVDETAPNSPTASTDSAPAYTDGTGNNWYKDSVTVLFAAAGDANLTDGSAGSGVASVTPSESFSSTGVFHAQGHATDHAGNSSAEASLDGYVDATAPTVEANCPTNVVLNDSTATASWTASDVGSGLATASSGSVPLDTSTVGDHTVAVPAGTAADNVGHLSGAAQCSYHVGYAFGGFLQPINDTAHFVGQTTSVFKAGSTIPVKFQLFDANGTPVQAAVAPSWLTPAKGSALASTVTVDESTYLATASSGSVFKWDATSQQYIYNYKTDKSQSGNYWRIGVALDDGSTIFVSVALK</sequence>
<dbReference type="Proteomes" id="UP000636793">
    <property type="component" value="Unassembled WGS sequence"/>
</dbReference>
<dbReference type="InterPro" id="IPR036116">
    <property type="entry name" value="FN3_sf"/>
</dbReference>
<dbReference type="InterPro" id="IPR013783">
    <property type="entry name" value="Ig-like_fold"/>
</dbReference>
<organism evidence="1 2">
    <name type="scientific">Flexivirga endophytica</name>
    <dbReference type="NCBI Taxonomy" id="1849103"/>
    <lineage>
        <taxon>Bacteria</taxon>
        <taxon>Bacillati</taxon>
        <taxon>Actinomycetota</taxon>
        <taxon>Actinomycetes</taxon>
        <taxon>Micrococcales</taxon>
        <taxon>Dermacoccaceae</taxon>
        <taxon>Flexivirga</taxon>
    </lineage>
</organism>
<accession>A0A916TD08</accession>
<keyword evidence="2" id="KW-1185">Reference proteome</keyword>
<evidence type="ECO:0000313" key="1">
    <source>
        <dbReference type="EMBL" id="GGB40666.1"/>
    </source>
</evidence>
<name>A0A916TD08_9MICO</name>
<evidence type="ECO:0000313" key="2">
    <source>
        <dbReference type="Proteomes" id="UP000636793"/>
    </source>
</evidence>
<dbReference type="NCBIfam" id="NF038114">
    <property type="entry name" value="rightmost"/>
    <property type="match status" value="1"/>
</dbReference>
<evidence type="ECO:0008006" key="3">
    <source>
        <dbReference type="Google" id="ProtNLM"/>
    </source>
</evidence>
<reference evidence="1" key="1">
    <citation type="journal article" date="2014" name="Int. J. Syst. Evol. Microbiol.">
        <title>Complete genome sequence of Corynebacterium casei LMG S-19264T (=DSM 44701T), isolated from a smear-ripened cheese.</title>
        <authorList>
            <consortium name="US DOE Joint Genome Institute (JGI-PGF)"/>
            <person name="Walter F."/>
            <person name="Albersmeier A."/>
            <person name="Kalinowski J."/>
            <person name="Ruckert C."/>
        </authorList>
    </citation>
    <scope>NUCLEOTIDE SEQUENCE</scope>
    <source>
        <strain evidence="1">CGMCC 1.15085</strain>
    </source>
</reference>
<dbReference type="SUPFAM" id="SSF49265">
    <property type="entry name" value="Fibronectin type III"/>
    <property type="match status" value="1"/>
</dbReference>
<proteinExistence type="predicted"/>
<dbReference type="EMBL" id="BMHI01000005">
    <property type="protein sequence ID" value="GGB40666.1"/>
    <property type="molecule type" value="Genomic_DNA"/>
</dbReference>
<dbReference type="Gene3D" id="2.60.40.10">
    <property type="entry name" value="Immunoglobulins"/>
    <property type="match status" value="1"/>
</dbReference>
<comment type="caution">
    <text evidence="1">The sequence shown here is derived from an EMBL/GenBank/DDBJ whole genome shotgun (WGS) entry which is preliminary data.</text>
</comment>
<protein>
    <recommendedName>
        <fullName evidence="3">Fibronectin type-III domain-containing protein</fullName>
    </recommendedName>
</protein>
<reference evidence="1" key="2">
    <citation type="submission" date="2020-09" db="EMBL/GenBank/DDBJ databases">
        <authorList>
            <person name="Sun Q."/>
            <person name="Zhou Y."/>
        </authorList>
    </citation>
    <scope>NUCLEOTIDE SEQUENCE</scope>
    <source>
        <strain evidence="1">CGMCC 1.15085</strain>
    </source>
</reference>
<dbReference type="AlphaFoldDB" id="A0A916TD08"/>